<feature type="compositionally biased region" description="Pro residues" evidence="2">
    <location>
        <begin position="449"/>
        <end position="459"/>
    </location>
</feature>
<gene>
    <name evidence="4" type="ORF">HJ588_13915</name>
</gene>
<reference evidence="4 5" key="1">
    <citation type="submission" date="2020-05" db="EMBL/GenBank/DDBJ databases">
        <title>Flexivirga sp. ID2601S isolated from air conditioner.</title>
        <authorList>
            <person name="Kim D.H."/>
        </authorList>
    </citation>
    <scope>NUCLEOTIDE SEQUENCE [LARGE SCALE GENOMIC DNA]</scope>
    <source>
        <strain evidence="4 5">ID2601S</strain>
    </source>
</reference>
<keyword evidence="5" id="KW-1185">Reference proteome</keyword>
<dbReference type="GO" id="GO:0008270">
    <property type="term" value="F:zinc ion binding"/>
    <property type="evidence" value="ECO:0007669"/>
    <property type="project" value="InterPro"/>
</dbReference>
<feature type="region of interest" description="Disordered" evidence="2">
    <location>
        <begin position="440"/>
        <end position="464"/>
    </location>
</feature>
<evidence type="ECO:0000256" key="2">
    <source>
        <dbReference type="SAM" id="MobiDB-lite"/>
    </source>
</evidence>
<dbReference type="CDD" id="cd00085">
    <property type="entry name" value="HNHc"/>
    <property type="match status" value="1"/>
</dbReference>
<dbReference type="Pfam" id="PF02720">
    <property type="entry name" value="DUF222"/>
    <property type="match status" value="1"/>
</dbReference>
<evidence type="ECO:0000313" key="4">
    <source>
        <dbReference type="EMBL" id="NNG40362.1"/>
    </source>
</evidence>
<comment type="similarity">
    <text evidence="1">Belongs to the Rv1128c/1148c/1588c/1702c/1945/3466 family.</text>
</comment>
<feature type="region of interest" description="Disordered" evidence="2">
    <location>
        <begin position="1"/>
        <end position="28"/>
    </location>
</feature>
<dbReference type="Gene3D" id="1.10.30.50">
    <property type="match status" value="1"/>
</dbReference>
<feature type="region of interest" description="Disordered" evidence="2">
    <location>
        <begin position="312"/>
        <end position="341"/>
    </location>
</feature>
<name>A0A849AUI1_9MICO</name>
<proteinExistence type="inferred from homology"/>
<comment type="caution">
    <text evidence="4">The sequence shown here is derived from an EMBL/GenBank/DDBJ whole genome shotgun (WGS) entry which is preliminary data.</text>
</comment>
<dbReference type="Pfam" id="PF01844">
    <property type="entry name" value="HNH"/>
    <property type="match status" value="1"/>
</dbReference>
<protein>
    <submittedName>
        <fullName evidence="4">DUF222 domain-containing protein</fullName>
    </submittedName>
</protein>
<dbReference type="EMBL" id="JABENB010000002">
    <property type="protein sequence ID" value="NNG40362.1"/>
    <property type="molecule type" value="Genomic_DNA"/>
</dbReference>
<evidence type="ECO:0000259" key="3">
    <source>
        <dbReference type="SMART" id="SM00507"/>
    </source>
</evidence>
<dbReference type="Proteomes" id="UP000557772">
    <property type="component" value="Unassembled WGS sequence"/>
</dbReference>
<dbReference type="InterPro" id="IPR002711">
    <property type="entry name" value="HNH"/>
</dbReference>
<evidence type="ECO:0000256" key="1">
    <source>
        <dbReference type="ARBA" id="ARBA00023450"/>
    </source>
</evidence>
<sequence>MVEHVNEVKGTQGARRSAGRARRDSLSTDTVRAFHDRLDVPLPEGDDSEPLLAELRALEELKNAISARQARLTVAVREHQRSRDRARDLKSADTERLVGSQVALARRCSPHLGSRLLDLAHALVDQLPHTLSALQAGVITEWHATLIARETAGLARDQRIAVDELLRDDLGTVSQARLAALARQHAYHADPAAIVARRARAETGRRVTLRPAPDCIALLTALLPVTDGLACYAALTAAAGSDGTDRTRGQVMADTLTDRVTGRDAADHSPIGLQVELLMPLDTLTGDTPAHLPGYGPIPADLARELVLDADNTDDAGRPDNPAVDPGTSVGDPPHRPGRKDRLRIRRLFTYPGTGDLIDMESRSRAYPGLLAKLIRLRDQTCRTPWCDAPIAHIDHITPHTAGGPTSERNGTGLCARCNYAKEHPDLTVTGDAAETITTTGGLSATSRPPAPPGHPPPTTSRMERQLIELSRRWVAQVKAQESS</sequence>
<dbReference type="InterPro" id="IPR003870">
    <property type="entry name" value="DUF222"/>
</dbReference>
<dbReference type="GO" id="GO:0003676">
    <property type="term" value="F:nucleic acid binding"/>
    <property type="evidence" value="ECO:0007669"/>
    <property type="project" value="InterPro"/>
</dbReference>
<evidence type="ECO:0000313" key="5">
    <source>
        <dbReference type="Proteomes" id="UP000557772"/>
    </source>
</evidence>
<organism evidence="4 5">
    <name type="scientific">Flexivirga aerilata</name>
    <dbReference type="NCBI Taxonomy" id="1656889"/>
    <lineage>
        <taxon>Bacteria</taxon>
        <taxon>Bacillati</taxon>
        <taxon>Actinomycetota</taxon>
        <taxon>Actinomycetes</taxon>
        <taxon>Micrococcales</taxon>
        <taxon>Dermacoccaceae</taxon>
        <taxon>Flexivirga</taxon>
    </lineage>
</organism>
<feature type="domain" description="HNH nuclease" evidence="3">
    <location>
        <begin position="370"/>
        <end position="420"/>
    </location>
</feature>
<dbReference type="AlphaFoldDB" id="A0A849AUI1"/>
<accession>A0A849AUI1</accession>
<dbReference type="InterPro" id="IPR003615">
    <property type="entry name" value="HNH_nuc"/>
</dbReference>
<dbReference type="SMART" id="SM00507">
    <property type="entry name" value="HNHc"/>
    <property type="match status" value="1"/>
</dbReference>
<dbReference type="GO" id="GO:0004519">
    <property type="term" value="F:endonuclease activity"/>
    <property type="evidence" value="ECO:0007669"/>
    <property type="project" value="InterPro"/>
</dbReference>